<protein>
    <recommendedName>
        <fullName evidence="3">Autotransporter domain-containing protein</fullName>
    </recommendedName>
</protein>
<feature type="domain" description="Autotransporter" evidence="3">
    <location>
        <begin position="1112"/>
        <end position="1393"/>
    </location>
</feature>
<evidence type="ECO:0000256" key="1">
    <source>
        <dbReference type="SAM" id="MobiDB-lite"/>
    </source>
</evidence>
<dbReference type="STRING" id="1122240.GCA_000620105_02414"/>
<dbReference type="PROSITE" id="PS51208">
    <property type="entry name" value="AUTOTRANSPORTER"/>
    <property type="match status" value="1"/>
</dbReference>
<dbReference type="InterPro" id="IPR036709">
    <property type="entry name" value="Autotransporte_beta_dom_sf"/>
</dbReference>
<accession>A0A2S0P957</accession>
<name>A0A2S0P957_9NEIS</name>
<dbReference type="KEGG" id="maer:DAI18_07635"/>
<keyword evidence="2" id="KW-0732">Signal</keyword>
<evidence type="ECO:0000313" key="5">
    <source>
        <dbReference type="Proteomes" id="UP000244173"/>
    </source>
</evidence>
<evidence type="ECO:0000313" key="4">
    <source>
        <dbReference type="EMBL" id="AVY93930.1"/>
    </source>
</evidence>
<dbReference type="Pfam" id="PF03797">
    <property type="entry name" value="Autotransporter"/>
    <property type="match status" value="1"/>
</dbReference>
<feature type="region of interest" description="Disordered" evidence="1">
    <location>
        <begin position="588"/>
        <end position="608"/>
    </location>
</feature>
<evidence type="ECO:0000256" key="2">
    <source>
        <dbReference type="SAM" id="SignalP"/>
    </source>
</evidence>
<dbReference type="Pfam" id="PF25783">
    <property type="entry name" value="BigA_beta"/>
    <property type="match status" value="1"/>
</dbReference>
<dbReference type="Gene3D" id="2.40.128.130">
    <property type="entry name" value="Autotransporter beta-domain"/>
    <property type="match status" value="1"/>
</dbReference>
<keyword evidence="5" id="KW-1185">Reference proteome</keyword>
<dbReference type="SUPFAM" id="SSF103515">
    <property type="entry name" value="Autotransporter"/>
    <property type="match status" value="1"/>
</dbReference>
<proteinExistence type="predicted"/>
<dbReference type="Proteomes" id="UP000244173">
    <property type="component" value="Chromosome"/>
</dbReference>
<feature type="chain" id="PRO_5015615527" description="Autotransporter domain-containing protein" evidence="2">
    <location>
        <begin position="20"/>
        <end position="1393"/>
    </location>
</feature>
<dbReference type="InterPro" id="IPR058034">
    <property type="entry name" value="BigA_beta"/>
</dbReference>
<feature type="signal peptide" evidence="2">
    <location>
        <begin position="1"/>
        <end position="19"/>
    </location>
</feature>
<dbReference type="EMBL" id="CP028519">
    <property type="protein sequence ID" value="AVY93930.1"/>
    <property type="molecule type" value="Genomic_DNA"/>
</dbReference>
<reference evidence="4 5" key="1">
    <citation type="submission" date="2018-04" db="EMBL/GenBank/DDBJ databases">
        <title>Denitrifier Microvirgula.</title>
        <authorList>
            <person name="Anderson E."/>
            <person name="Jang J."/>
            <person name="Ishii S."/>
        </authorList>
    </citation>
    <scope>NUCLEOTIDE SEQUENCE [LARGE SCALE GENOMIC DNA]</scope>
    <source>
        <strain evidence="4 5">BE2.4</strain>
    </source>
</reference>
<dbReference type="InterPro" id="IPR005546">
    <property type="entry name" value="Autotransporte_beta"/>
</dbReference>
<organism evidence="4 5">
    <name type="scientific">Microvirgula aerodenitrificans</name>
    <dbReference type="NCBI Taxonomy" id="57480"/>
    <lineage>
        <taxon>Bacteria</taxon>
        <taxon>Pseudomonadati</taxon>
        <taxon>Pseudomonadota</taxon>
        <taxon>Betaproteobacteria</taxon>
        <taxon>Neisseriales</taxon>
        <taxon>Aquaspirillaceae</taxon>
        <taxon>Microvirgula</taxon>
    </lineage>
</organism>
<gene>
    <name evidence="4" type="ORF">DAI18_07635</name>
</gene>
<sequence>MLAAFFRAGGSVAVAGAMAAPAAAGNSPPYTLELINASDAGTPGKEIRADDARIVSDHPISAAQGATALHIIGQRADVQRVRKTLNVNGSQSVGIKVKGHRARLSLDGGGRIVNGATGIAIDGNQAQVRLSRPFNVGGPLSTGVRIVGYSARALGEGFGTVLDRATAFHIIGDRARVELYDPALDQAAAPQEPGGIIPYQLPVSATTGPASGQTSGQARPAGSVTAGATGIRISGIRSMVRLHDSSTIDGADSYGVVLESPRGEVYRDGGSMRISGGGTGIAARGAFSQVSLQAGTTAVTGNGSTGIMISAGNTRLDTRTNSLLTVDQDAVGIRIAGSRAQASLGGRITVGPGATALQAIGQVSPDGIPEEGAMAINGHAATITARGLGASGMAASGQDNTSLPHLINRGLIDIDPLHLEAGKPAPAPEALAIPVHELGFGLSVSAPLGGQRTTRANATNEGTITVHNAGVGMVASFPGAIVTNQGIINLEADASSRSTSGRHYGMVALNGATALNDTQGVINVNADGAQAFHADSSSILINRGAVNLNGVPMPEARLPHQPDVTPTGSDDQQFVVSAPLDLGGRKLSVGGQGRGASQSPTGTPLAKGSNRMLITSTLSNGTLFIHGDGTLTNDGSARDITLVALGTMRNALGATLTLSSNKSSMVHADMVNSGTLTLSQPLKVTGTLTNRPDGSIHLSGAGALRYGQGGTVVNHGNVIAEKAGTGKSRHAIYVASPGGGLATNTGKLVARDGYGIMTSAGPMGPAPRGNVPSASGTRDPARSLFINRGSIDFTATGRTRSALRVHQHTGHDLLNDEGGEITVRGDKAMAMHSNSDSQLVNRGIINLGEKGTTDTGMAAMVLSKRNTSGAIVNDDSGVINVHASRSHAFQIAGTGSILINRGKVNLLCPDKSCGVFRNTSTRGRDVSGTEADTGFVFNPLFSQQKDKPEPQALRATRSLAGYVIGTRPDGGAGTLDGAHLDASAVSIDTTFATGTASRQARFDKVLRGSRIDGIEHIRSRSAAWHAQAYRDGDGDVGVMMTKNDYRQLVPDAALQPIAAAMEQGYDGSPLFRSLELASVADIGHALRQLSGAGIAASLQPLRTLEQRFARFSDDMPGNRAGFGFRLVGSRHGQPEARLGSSTYDLVALRQRFELGHDARLTARYGFASVKSGSTTNAGLNGRSQLFGLHYAQPLGRAQLEGEFRYTQHQAGTRRTLRYGDVNLRPRADQRRDQFSSQFSLAMPHTLASGLTLEPLLGLKLRHQRDAALTERDAGTYALRLSAARDSAVDGVLGLRVRYDAINFRNGRGWRADAELLGRPTLYRQAGIRQAGFASVPAAGRFELPASGNHRLGYDGKLGLSHHGRDSRFEVSAFASRDNGASDVGLSTSYRYAF</sequence>
<evidence type="ECO:0000259" key="3">
    <source>
        <dbReference type="PROSITE" id="PS51208"/>
    </source>
</evidence>